<feature type="coiled-coil region" evidence="1">
    <location>
        <begin position="1"/>
        <end position="28"/>
    </location>
</feature>
<organism evidence="3 4">
    <name type="scientific">Olivibacter oleidegradans</name>
    <dbReference type="NCBI Taxonomy" id="760123"/>
    <lineage>
        <taxon>Bacteria</taxon>
        <taxon>Pseudomonadati</taxon>
        <taxon>Bacteroidota</taxon>
        <taxon>Sphingobacteriia</taxon>
        <taxon>Sphingobacteriales</taxon>
        <taxon>Sphingobacteriaceae</taxon>
        <taxon>Olivibacter</taxon>
    </lineage>
</organism>
<dbReference type="RefSeq" id="WP_013664059.1">
    <property type="nucleotide sequence ID" value="NZ_JBHLWO010000001.1"/>
</dbReference>
<evidence type="ECO:0000313" key="4">
    <source>
        <dbReference type="Proteomes" id="UP001589774"/>
    </source>
</evidence>
<dbReference type="Proteomes" id="UP001589774">
    <property type="component" value="Unassembled WGS sequence"/>
</dbReference>
<name>A0ABV6HD46_9SPHI</name>
<evidence type="ECO:0000256" key="2">
    <source>
        <dbReference type="SAM" id="MobiDB-lite"/>
    </source>
</evidence>
<evidence type="ECO:0000313" key="3">
    <source>
        <dbReference type="EMBL" id="MFC0316817.1"/>
    </source>
</evidence>
<gene>
    <name evidence="3" type="ORF">ACFFI0_00805</name>
</gene>
<protein>
    <submittedName>
        <fullName evidence="3">Uncharacterized protein</fullName>
    </submittedName>
</protein>
<proteinExistence type="predicted"/>
<keyword evidence="4" id="KW-1185">Reference proteome</keyword>
<evidence type="ECO:0000256" key="1">
    <source>
        <dbReference type="SAM" id="Coils"/>
    </source>
</evidence>
<sequence length="162" mass="18423">MKNKITNIEELQAEIARLKTVKMEQEAYLEHQFGILKNKINKPVHFFQNMFAFLPNTASLFSNIGTKGGAFQGDWLTKSLRVGLPFLVNRVFFRKAGYVKRILMGLLSSQAAGFFNKERLAQGVDAITSWIRKSTKKSHTAKSGKNRRSDYNFGIPPDSETY</sequence>
<dbReference type="EMBL" id="JBHLWO010000001">
    <property type="protein sequence ID" value="MFC0316817.1"/>
    <property type="molecule type" value="Genomic_DNA"/>
</dbReference>
<keyword evidence="1" id="KW-0175">Coiled coil</keyword>
<comment type="caution">
    <text evidence="3">The sequence shown here is derived from an EMBL/GenBank/DDBJ whole genome shotgun (WGS) entry which is preliminary data.</text>
</comment>
<accession>A0ABV6HD46</accession>
<feature type="region of interest" description="Disordered" evidence="2">
    <location>
        <begin position="138"/>
        <end position="162"/>
    </location>
</feature>
<reference evidence="3 4" key="1">
    <citation type="submission" date="2024-09" db="EMBL/GenBank/DDBJ databases">
        <authorList>
            <person name="Sun Q."/>
            <person name="Mori K."/>
        </authorList>
    </citation>
    <scope>NUCLEOTIDE SEQUENCE [LARGE SCALE GENOMIC DNA]</scope>
    <source>
        <strain evidence="3 4">CCM 7765</strain>
    </source>
</reference>